<dbReference type="Proteomes" id="UP001152523">
    <property type="component" value="Unassembled WGS sequence"/>
</dbReference>
<comment type="subcellular location">
    <subcellularLocation>
        <location evidence="1">Nucleus</location>
    </subcellularLocation>
</comment>
<dbReference type="PANTHER" id="PTHR31194:SF166">
    <property type="entry name" value="PATHOGENESIS-RELATED GENES TRANSCRIPTIONAL ACTIVATOR PTI6"/>
    <property type="match status" value="1"/>
</dbReference>
<keyword evidence="4" id="KW-0804">Transcription</keyword>
<comment type="caution">
    <text evidence="8">The sequence shown here is derived from an EMBL/GenBank/DDBJ whole genome shotgun (WGS) entry which is preliminary data.</text>
</comment>
<proteinExistence type="predicted"/>
<dbReference type="Gene3D" id="3.30.730.10">
    <property type="entry name" value="AP2/ERF domain"/>
    <property type="match status" value="1"/>
</dbReference>
<protein>
    <recommendedName>
        <fullName evidence="7">AP2/ERF domain-containing protein</fullName>
    </recommendedName>
</protein>
<dbReference type="EMBL" id="CAMAPF010000919">
    <property type="protein sequence ID" value="CAH9121118.1"/>
    <property type="molecule type" value="Genomic_DNA"/>
</dbReference>
<dbReference type="PRINTS" id="PR00367">
    <property type="entry name" value="ETHRSPELEMNT"/>
</dbReference>
<dbReference type="InterPro" id="IPR016177">
    <property type="entry name" value="DNA-bd_dom_sf"/>
</dbReference>
<dbReference type="GO" id="GO:0003677">
    <property type="term" value="F:DNA binding"/>
    <property type="evidence" value="ECO:0007669"/>
    <property type="project" value="UniProtKB-KW"/>
</dbReference>
<dbReference type="GO" id="GO:0003700">
    <property type="term" value="F:DNA-binding transcription factor activity"/>
    <property type="evidence" value="ECO:0007669"/>
    <property type="project" value="InterPro"/>
</dbReference>
<dbReference type="SUPFAM" id="SSF54171">
    <property type="entry name" value="DNA-binding domain"/>
    <property type="match status" value="1"/>
</dbReference>
<feature type="domain" description="AP2/ERF" evidence="7">
    <location>
        <begin position="112"/>
        <end position="165"/>
    </location>
</feature>
<evidence type="ECO:0000256" key="5">
    <source>
        <dbReference type="ARBA" id="ARBA00023242"/>
    </source>
</evidence>
<dbReference type="SMART" id="SM00380">
    <property type="entry name" value="AP2"/>
    <property type="match status" value="1"/>
</dbReference>
<evidence type="ECO:0000256" key="4">
    <source>
        <dbReference type="ARBA" id="ARBA00023163"/>
    </source>
</evidence>
<dbReference type="InterPro" id="IPR050913">
    <property type="entry name" value="AP2/ERF_ERF"/>
</dbReference>
<keyword evidence="3" id="KW-0238">DNA-binding</keyword>
<dbReference type="PROSITE" id="PS51032">
    <property type="entry name" value="AP2_ERF"/>
    <property type="match status" value="1"/>
</dbReference>
<dbReference type="InterPro" id="IPR036955">
    <property type="entry name" value="AP2/ERF_dom_sf"/>
</dbReference>
<keyword evidence="5" id="KW-0539">Nucleus</keyword>
<evidence type="ECO:0000256" key="6">
    <source>
        <dbReference type="SAM" id="MobiDB-lite"/>
    </source>
</evidence>
<evidence type="ECO:0000256" key="1">
    <source>
        <dbReference type="ARBA" id="ARBA00004123"/>
    </source>
</evidence>
<dbReference type="AlphaFoldDB" id="A0AAV0EBG6"/>
<feature type="region of interest" description="Disordered" evidence="6">
    <location>
        <begin position="86"/>
        <end position="109"/>
    </location>
</feature>
<reference evidence="8" key="1">
    <citation type="submission" date="2022-07" db="EMBL/GenBank/DDBJ databases">
        <authorList>
            <person name="Macas J."/>
            <person name="Novak P."/>
            <person name="Neumann P."/>
        </authorList>
    </citation>
    <scope>NUCLEOTIDE SEQUENCE</scope>
</reference>
<keyword evidence="2" id="KW-0805">Transcription regulation</keyword>
<dbReference type="GO" id="GO:0005634">
    <property type="term" value="C:nucleus"/>
    <property type="evidence" value="ECO:0007669"/>
    <property type="project" value="UniProtKB-SubCell"/>
</dbReference>
<keyword evidence="9" id="KW-1185">Reference proteome</keyword>
<name>A0AAV0EBG6_9ASTE</name>
<evidence type="ECO:0000256" key="3">
    <source>
        <dbReference type="ARBA" id="ARBA00023125"/>
    </source>
</evidence>
<dbReference type="Pfam" id="PF00847">
    <property type="entry name" value="AP2"/>
    <property type="match status" value="1"/>
</dbReference>
<sequence>MELDPAPLFGGYLEPFQPPVKFSEHLVTTDKHAPGFSSRARNRVVRIVVTDADATDTSDDEVDGFVSRRVKRHVWEIRLVPPPQRVDSRVQIRSSSTKKRGPSESGRFNLKKFRGVQPRPWGRWAEETQGKRIWLGTYGFREEAAAAYDRAAVMLNCDGAVTNCLKETVTDDALCRAANGTFASNDVALSPASVLRCDDFAPFNSPVKSDVTSNDATADELTAFDHLEFSGGFDYSVGDYDLPFGGLSGYPFSGKSRTEVFEEFDFDVFLCDVR</sequence>
<organism evidence="8 9">
    <name type="scientific">Cuscuta epithymum</name>
    <dbReference type="NCBI Taxonomy" id="186058"/>
    <lineage>
        <taxon>Eukaryota</taxon>
        <taxon>Viridiplantae</taxon>
        <taxon>Streptophyta</taxon>
        <taxon>Embryophyta</taxon>
        <taxon>Tracheophyta</taxon>
        <taxon>Spermatophyta</taxon>
        <taxon>Magnoliopsida</taxon>
        <taxon>eudicotyledons</taxon>
        <taxon>Gunneridae</taxon>
        <taxon>Pentapetalae</taxon>
        <taxon>asterids</taxon>
        <taxon>lamiids</taxon>
        <taxon>Solanales</taxon>
        <taxon>Convolvulaceae</taxon>
        <taxon>Cuscuteae</taxon>
        <taxon>Cuscuta</taxon>
        <taxon>Cuscuta subgen. Cuscuta</taxon>
    </lineage>
</organism>
<accession>A0AAV0EBG6</accession>
<evidence type="ECO:0000313" key="8">
    <source>
        <dbReference type="EMBL" id="CAH9121118.1"/>
    </source>
</evidence>
<evidence type="ECO:0000313" key="9">
    <source>
        <dbReference type="Proteomes" id="UP001152523"/>
    </source>
</evidence>
<dbReference type="InterPro" id="IPR001471">
    <property type="entry name" value="AP2/ERF_dom"/>
</dbReference>
<gene>
    <name evidence="8" type="ORF">CEPIT_LOCUS23454</name>
</gene>
<evidence type="ECO:0000256" key="2">
    <source>
        <dbReference type="ARBA" id="ARBA00023015"/>
    </source>
</evidence>
<dbReference type="PIRSF" id="PIRSF038123">
    <property type="entry name" value="PTI6"/>
    <property type="match status" value="1"/>
</dbReference>
<dbReference type="PANTHER" id="PTHR31194">
    <property type="entry name" value="SHN SHINE , DNA BINDING / TRANSCRIPTION FACTOR"/>
    <property type="match status" value="1"/>
</dbReference>
<evidence type="ECO:0000259" key="7">
    <source>
        <dbReference type="PROSITE" id="PS51032"/>
    </source>
</evidence>